<evidence type="ECO:0000313" key="1">
    <source>
        <dbReference type="EMBL" id="MCA9386721.1"/>
    </source>
</evidence>
<accession>A0A955LB16</accession>
<organism evidence="1 2">
    <name type="scientific">Candidatus Dojkabacteria bacterium</name>
    <dbReference type="NCBI Taxonomy" id="2099670"/>
    <lineage>
        <taxon>Bacteria</taxon>
        <taxon>Candidatus Dojkabacteria</taxon>
    </lineage>
</organism>
<dbReference type="Proteomes" id="UP000714915">
    <property type="component" value="Unassembled WGS sequence"/>
</dbReference>
<gene>
    <name evidence="1" type="ORF">KC669_01675</name>
</gene>
<protein>
    <submittedName>
        <fullName evidence="1">Uncharacterized protein</fullName>
    </submittedName>
</protein>
<reference evidence="1" key="1">
    <citation type="submission" date="2020-04" db="EMBL/GenBank/DDBJ databases">
        <authorList>
            <person name="Zhang T."/>
        </authorList>
    </citation>
    <scope>NUCLEOTIDE SEQUENCE</scope>
    <source>
        <strain evidence="1">HKST-UBA09</strain>
    </source>
</reference>
<proteinExistence type="predicted"/>
<reference evidence="1" key="2">
    <citation type="journal article" date="2021" name="Microbiome">
        <title>Successional dynamics and alternative stable states in a saline activated sludge microbial community over 9 years.</title>
        <authorList>
            <person name="Wang Y."/>
            <person name="Ye J."/>
            <person name="Ju F."/>
            <person name="Liu L."/>
            <person name="Boyd J.A."/>
            <person name="Deng Y."/>
            <person name="Parks D.H."/>
            <person name="Jiang X."/>
            <person name="Yin X."/>
            <person name="Woodcroft B.J."/>
            <person name="Tyson G.W."/>
            <person name="Hugenholtz P."/>
            <person name="Polz M.F."/>
            <person name="Zhang T."/>
        </authorList>
    </citation>
    <scope>NUCLEOTIDE SEQUENCE</scope>
    <source>
        <strain evidence="1">HKST-UBA09</strain>
    </source>
</reference>
<name>A0A955LB16_9BACT</name>
<dbReference type="EMBL" id="JAGQLF010000013">
    <property type="protein sequence ID" value="MCA9386721.1"/>
    <property type="molecule type" value="Genomic_DNA"/>
</dbReference>
<sequence length="80" mass="9272">METLIYPEKTTWVGNELQACFIYESGDSEDPQDWIGSWNRVWELKGTQYMNYGEATYKVTGYDSYTGRVELTKVVDITEA</sequence>
<dbReference type="AlphaFoldDB" id="A0A955LB16"/>
<comment type="caution">
    <text evidence="1">The sequence shown here is derived from an EMBL/GenBank/DDBJ whole genome shotgun (WGS) entry which is preliminary data.</text>
</comment>
<evidence type="ECO:0000313" key="2">
    <source>
        <dbReference type="Proteomes" id="UP000714915"/>
    </source>
</evidence>